<reference evidence="2" key="1">
    <citation type="submission" date="2021-06" db="EMBL/GenBank/DDBJ databases">
        <authorList>
            <person name="Hodson N. C."/>
            <person name="Mongue J. A."/>
            <person name="Jaron S. K."/>
        </authorList>
    </citation>
    <scope>NUCLEOTIDE SEQUENCE</scope>
</reference>
<feature type="region of interest" description="Disordered" evidence="1">
    <location>
        <begin position="1"/>
        <end position="42"/>
    </location>
</feature>
<name>A0A8J2KUJ9_9HEXA</name>
<dbReference type="AlphaFoldDB" id="A0A8J2KUJ9"/>
<organism evidence="2 3">
    <name type="scientific">Allacma fusca</name>
    <dbReference type="NCBI Taxonomy" id="39272"/>
    <lineage>
        <taxon>Eukaryota</taxon>
        <taxon>Metazoa</taxon>
        <taxon>Ecdysozoa</taxon>
        <taxon>Arthropoda</taxon>
        <taxon>Hexapoda</taxon>
        <taxon>Collembola</taxon>
        <taxon>Symphypleona</taxon>
        <taxon>Sminthuridae</taxon>
        <taxon>Allacma</taxon>
    </lineage>
</organism>
<dbReference type="EMBL" id="CAJVCH010466424">
    <property type="protein sequence ID" value="CAG7820007.1"/>
    <property type="molecule type" value="Genomic_DNA"/>
</dbReference>
<accession>A0A8J2KUJ9</accession>
<feature type="compositionally biased region" description="Low complexity" evidence="1">
    <location>
        <begin position="11"/>
        <end position="20"/>
    </location>
</feature>
<proteinExistence type="predicted"/>
<dbReference type="Proteomes" id="UP000708208">
    <property type="component" value="Unassembled WGS sequence"/>
</dbReference>
<sequence length="155" mass="17108">MAQAQVDMNLKASSVKSSKSSSKRESSCHVKQLPLPRPLPQPPVIKQLKRSKSTISCQSCVHSVPLHLRIQSTPIEDVVYPTIDLENDWVLYVGGEVGGVGDTHLNIRHRKREIAGDIPDCGSPYVGVAVPLDMIYSLSEGLTQLVKYISYNQQQ</sequence>
<gene>
    <name evidence="2" type="ORF">AFUS01_LOCUS30417</name>
</gene>
<comment type="caution">
    <text evidence="2">The sequence shown here is derived from an EMBL/GenBank/DDBJ whole genome shotgun (WGS) entry which is preliminary data.</text>
</comment>
<evidence type="ECO:0000256" key="1">
    <source>
        <dbReference type="SAM" id="MobiDB-lite"/>
    </source>
</evidence>
<protein>
    <submittedName>
        <fullName evidence="2">Uncharacterized protein</fullName>
    </submittedName>
</protein>
<evidence type="ECO:0000313" key="2">
    <source>
        <dbReference type="EMBL" id="CAG7820007.1"/>
    </source>
</evidence>
<evidence type="ECO:0000313" key="3">
    <source>
        <dbReference type="Proteomes" id="UP000708208"/>
    </source>
</evidence>
<keyword evidence="3" id="KW-1185">Reference proteome</keyword>